<dbReference type="PROSITE" id="PS50937">
    <property type="entry name" value="HTH_MERR_2"/>
    <property type="match status" value="1"/>
</dbReference>
<evidence type="ECO:0000256" key="4">
    <source>
        <dbReference type="ARBA" id="ARBA00023163"/>
    </source>
</evidence>
<gene>
    <name evidence="7" type="ORF">BCR26_14510</name>
</gene>
<dbReference type="InterPro" id="IPR000551">
    <property type="entry name" value="MerR-type_HTH_dom"/>
</dbReference>
<comment type="caution">
    <text evidence="7">The sequence shown here is derived from an EMBL/GenBank/DDBJ whole genome shotgun (WGS) entry which is preliminary data.</text>
</comment>
<evidence type="ECO:0000256" key="5">
    <source>
        <dbReference type="SAM" id="Coils"/>
    </source>
</evidence>
<keyword evidence="4" id="KW-0804">Transcription</keyword>
<reference evidence="7 8" key="1">
    <citation type="submission" date="2016-09" db="EMBL/GenBank/DDBJ databases">
        <authorList>
            <person name="Capua I."/>
            <person name="De Benedictis P."/>
            <person name="Joannis T."/>
            <person name="Lombin L.H."/>
            <person name="Cattoli G."/>
        </authorList>
    </citation>
    <scope>NUCLEOTIDE SEQUENCE [LARGE SCALE GENOMIC DNA]</scope>
    <source>
        <strain evidence="7 8">LMG 25899</strain>
    </source>
</reference>
<accession>A0A1E5KW07</accession>
<feature type="domain" description="HTH merR-type" evidence="6">
    <location>
        <begin position="1"/>
        <end position="70"/>
    </location>
</feature>
<evidence type="ECO:0000256" key="1">
    <source>
        <dbReference type="ARBA" id="ARBA00022491"/>
    </source>
</evidence>
<dbReference type="EMBL" id="MIEK01000029">
    <property type="protein sequence ID" value="OEH82067.1"/>
    <property type="molecule type" value="Genomic_DNA"/>
</dbReference>
<dbReference type="AlphaFoldDB" id="A0A1E5KW07"/>
<keyword evidence="2" id="KW-0805">Transcription regulation</keyword>
<dbReference type="RefSeq" id="WP_069698927.1">
    <property type="nucleotide sequence ID" value="NZ_JAGGMA010000034.1"/>
</dbReference>
<dbReference type="SMART" id="SM00422">
    <property type="entry name" value="HTH_MERR"/>
    <property type="match status" value="1"/>
</dbReference>
<dbReference type="GO" id="GO:0003700">
    <property type="term" value="F:DNA-binding transcription factor activity"/>
    <property type="evidence" value="ECO:0007669"/>
    <property type="project" value="InterPro"/>
</dbReference>
<dbReference type="InterPro" id="IPR009061">
    <property type="entry name" value="DNA-bd_dom_put_sf"/>
</dbReference>
<proteinExistence type="predicted"/>
<dbReference type="CDD" id="cd01109">
    <property type="entry name" value="HTH_YyaN"/>
    <property type="match status" value="1"/>
</dbReference>
<dbReference type="OrthoDB" id="9811174at2"/>
<keyword evidence="1" id="KW-0678">Repressor</keyword>
<evidence type="ECO:0000313" key="7">
    <source>
        <dbReference type="EMBL" id="OEH82067.1"/>
    </source>
</evidence>
<keyword evidence="5" id="KW-0175">Coiled coil</keyword>
<dbReference type="PROSITE" id="PS00552">
    <property type="entry name" value="HTH_MERR_1"/>
    <property type="match status" value="1"/>
</dbReference>
<keyword evidence="3" id="KW-0238">DNA-binding</keyword>
<keyword evidence="8" id="KW-1185">Reference proteome</keyword>
<name>A0A1E5KW07_9ENTE</name>
<dbReference type="Pfam" id="PF13411">
    <property type="entry name" value="MerR_1"/>
    <property type="match status" value="1"/>
</dbReference>
<dbReference type="Gene3D" id="1.10.1660.10">
    <property type="match status" value="1"/>
</dbReference>
<feature type="coiled-coil region" evidence="5">
    <location>
        <begin position="82"/>
        <end position="109"/>
    </location>
</feature>
<dbReference type="SUPFAM" id="SSF46955">
    <property type="entry name" value="Putative DNA-binding domain"/>
    <property type="match status" value="1"/>
</dbReference>
<evidence type="ECO:0000256" key="2">
    <source>
        <dbReference type="ARBA" id="ARBA00023015"/>
    </source>
</evidence>
<dbReference type="InterPro" id="IPR047057">
    <property type="entry name" value="MerR_fam"/>
</dbReference>
<organism evidence="7 8">
    <name type="scientific">Enterococcus rivorum</name>
    <dbReference type="NCBI Taxonomy" id="762845"/>
    <lineage>
        <taxon>Bacteria</taxon>
        <taxon>Bacillati</taxon>
        <taxon>Bacillota</taxon>
        <taxon>Bacilli</taxon>
        <taxon>Lactobacillales</taxon>
        <taxon>Enterococcaceae</taxon>
        <taxon>Enterococcus</taxon>
    </lineage>
</organism>
<dbReference type="PANTHER" id="PTHR30204">
    <property type="entry name" value="REDOX-CYCLING DRUG-SENSING TRANSCRIPTIONAL ACTIVATOR SOXR"/>
    <property type="match status" value="1"/>
</dbReference>
<evidence type="ECO:0000313" key="8">
    <source>
        <dbReference type="Proteomes" id="UP000095256"/>
    </source>
</evidence>
<sequence>MAETISEFSKNTQISEHTLRYYEKEGLLKPIRDKLNYRLYSEKDYEWIHFINKLKRTGISLKEIKRYAYLREIGDETIAERKELLLKHRKTLVEKYEKAKENLSLLDDKITLYQKMEQAQKSTE</sequence>
<dbReference type="STRING" id="762845.BCR26_14510"/>
<evidence type="ECO:0000256" key="3">
    <source>
        <dbReference type="ARBA" id="ARBA00023125"/>
    </source>
</evidence>
<dbReference type="PANTHER" id="PTHR30204:SF69">
    <property type="entry name" value="MERR-FAMILY TRANSCRIPTIONAL REGULATOR"/>
    <property type="match status" value="1"/>
</dbReference>
<dbReference type="PRINTS" id="PR00040">
    <property type="entry name" value="HTHMERR"/>
</dbReference>
<protein>
    <submittedName>
        <fullName evidence="7">Transcriptional regulator</fullName>
    </submittedName>
</protein>
<dbReference type="GO" id="GO:0003677">
    <property type="term" value="F:DNA binding"/>
    <property type="evidence" value="ECO:0007669"/>
    <property type="project" value="UniProtKB-KW"/>
</dbReference>
<dbReference type="Proteomes" id="UP000095256">
    <property type="component" value="Unassembled WGS sequence"/>
</dbReference>
<evidence type="ECO:0000259" key="6">
    <source>
        <dbReference type="PROSITE" id="PS50937"/>
    </source>
</evidence>